<dbReference type="Pfam" id="PF02417">
    <property type="entry name" value="Chromate_transp"/>
    <property type="match status" value="1"/>
</dbReference>
<dbReference type="PANTHER" id="PTHR43663:SF1">
    <property type="entry name" value="CHROMATE TRANSPORTER"/>
    <property type="match status" value="1"/>
</dbReference>
<evidence type="ECO:0000313" key="9">
    <source>
        <dbReference type="Proteomes" id="UP000635726"/>
    </source>
</evidence>
<evidence type="ECO:0000256" key="4">
    <source>
        <dbReference type="ARBA" id="ARBA00022692"/>
    </source>
</evidence>
<dbReference type="GO" id="GO:0005886">
    <property type="term" value="C:plasma membrane"/>
    <property type="evidence" value="ECO:0007669"/>
    <property type="project" value="UniProtKB-SubCell"/>
</dbReference>
<dbReference type="AlphaFoldDB" id="A0A917US67"/>
<dbReference type="GO" id="GO:0015109">
    <property type="term" value="F:chromate transmembrane transporter activity"/>
    <property type="evidence" value="ECO:0007669"/>
    <property type="project" value="InterPro"/>
</dbReference>
<dbReference type="PANTHER" id="PTHR43663">
    <property type="entry name" value="CHROMATE TRANSPORT PROTEIN-RELATED"/>
    <property type="match status" value="1"/>
</dbReference>
<evidence type="ECO:0000256" key="3">
    <source>
        <dbReference type="ARBA" id="ARBA00022475"/>
    </source>
</evidence>
<reference evidence="8" key="2">
    <citation type="submission" date="2020-09" db="EMBL/GenBank/DDBJ databases">
        <authorList>
            <person name="Sun Q."/>
            <person name="Ohkuma M."/>
        </authorList>
    </citation>
    <scope>NUCLEOTIDE SEQUENCE</scope>
    <source>
        <strain evidence="8">JCM 14371</strain>
    </source>
</reference>
<dbReference type="InterPro" id="IPR003370">
    <property type="entry name" value="Chromate_transpt"/>
</dbReference>
<accession>A0A917US67</accession>
<comment type="subcellular location">
    <subcellularLocation>
        <location evidence="1">Cell membrane</location>
        <topology evidence="1">Multi-pass membrane protein</topology>
    </subcellularLocation>
</comment>
<proteinExistence type="inferred from homology"/>
<feature type="transmembrane region" description="Helical" evidence="7">
    <location>
        <begin position="12"/>
        <end position="32"/>
    </location>
</feature>
<keyword evidence="4 7" id="KW-0812">Transmembrane</keyword>
<keyword evidence="3" id="KW-1003">Cell membrane</keyword>
<dbReference type="Proteomes" id="UP000635726">
    <property type="component" value="Unassembled WGS sequence"/>
</dbReference>
<feature type="transmembrane region" description="Helical" evidence="7">
    <location>
        <begin position="117"/>
        <end position="145"/>
    </location>
</feature>
<keyword evidence="9" id="KW-1185">Reference proteome</keyword>
<feature type="transmembrane region" description="Helical" evidence="7">
    <location>
        <begin position="44"/>
        <end position="67"/>
    </location>
</feature>
<name>A0A917US67_9DEIO</name>
<keyword evidence="5 7" id="KW-1133">Transmembrane helix</keyword>
<organism evidence="8 9">
    <name type="scientific">Deinococcus aquiradiocola</name>
    <dbReference type="NCBI Taxonomy" id="393059"/>
    <lineage>
        <taxon>Bacteria</taxon>
        <taxon>Thermotogati</taxon>
        <taxon>Deinococcota</taxon>
        <taxon>Deinococci</taxon>
        <taxon>Deinococcales</taxon>
        <taxon>Deinococcaceae</taxon>
        <taxon>Deinococcus</taxon>
    </lineage>
</organism>
<feature type="transmembrane region" description="Helical" evidence="7">
    <location>
        <begin position="73"/>
        <end position="96"/>
    </location>
</feature>
<keyword evidence="6 7" id="KW-0472">Membrane</keyword>
<dbReference type="RefSeq" id="WP_188963860.1">
    <property type="nucleotide sequence ID" value="NZ_BMOE01000010.1"/>
</dbReference>
<reference evidence="8" key="1">
    <citation type="journal article" date="2014" name="Int. J. Syst. Evol. Microbiol.">
        <title>Complete genome sequence of Corynebacterium casei LMG S-19264T (=DSM 44701T), isolated from a smear-ripened cheese.</title>
        <authorList>
            <consortium name="US DOE Joint Genome Institute (JGI-PGF)"/>
            <person name="Walter F."/>
            <person name="Albersmeier A."/>
            <person name="Kalinowski J."/>
            <person name="Ruckert C."/>
        </authorList>
    </citation>
    <scope>NUCLEOTIDE SEQUENCE</scope>
    <source>
        <strain evidence="8">JCM 14371</strain>
    </source>
</reference>
<feature type="transmembrane region" description="Helical" evidence="7">
    <location>
        <begin position="151"/>
        <end position="168"/>
    </location>
</feature>
<evidence type="ECO:0000313" key="8">
    <source>
        <dbReference type="EMBL" id="GGJ82002.1"/>
    </source>
</evidence>
<comment type="caution">
    <text evidence="8">The sequence shown here is derived from an EMBL/GenBank/DDBJ whole genome shotgun (WGS) entry which is preliminary data.</text>
</comment>
<evidence type="ECO:0000256" key="6">
    <source>
        <dbReference type="ARBA" id="ARBA00023136"/>
    </source>
</evidence>
<dbReference type="EMBL" id="BMOE01000010">
    <property type="protein sequence ID" value="GGJ82002.1"/>
    <property type="molecule type" value="Genomic_DNA"/>
</dbReference>
<comment type="similarity">
    <text evidence="2">Belongs to the chromate ion transporter (CHR) (TC 2.A.51) family.</text>
</comment>
<evidence type="ECO:0000256" key="1">
    <source>
        <dbReference type="ARBA" id="ARBA00004651"/>
    </source>
</evidence>
<evidence type="ECO:0000256" key="5">
    <source>
        <dbReference type="ARBA" id="ARBA00022989"/>
    </source>
</evidence>
<gene>
    <name evidence="8" type="ORF">GCM10008939_27390</name>
</gene>
<evidence type="ECO:0000256" key="2">
    <source>
        <dbReference type="ARBA" id="ARBA00005262"/>
    </source>
</evidence>
<evidence type="ECO:0000256" key="7">
    <source>
        <dbReference type="SAM" id="Phobius"/>
    </source>
</evidence>
<evidence type="ECO:0008006" key="10">
    <source>
        <dbReference type="Google" id="ProtNLM"/>
    </source>
</evidence>
<protein>
    <recommendedName>
        <fullName evidence="10">Chromate transporter</fullName>
    </recommendedName>
</protein>
<dbReference type="InterPro" id="IPR052518">
    <property type="entry name" value="CHR_Transporter"/>
</dbReference>
<sequence>MSSAVTVFVEFVRLGFLSVGAVNLAAMGQVVVENHHWLTHEQFVQGYALGQLLPGPNILSIILYGHAAAGMTGGIAALLGFFVPPAGAVVAAYVVTQRGSPVLARLYRALLPIGAGLLLAGLAVLARGSVTGPVTALIAVAAFVVTRATRVPPVLAVLTGLALGALLLH</sequence>